<dbReference type="RefSeq" id="WP_272999491.1">
    <property type="nucleotide sequence ID" value="NZ_PEBV01000002.1"/>
</dbReference>
<evidence type="ECO:0000256" key="12">
    <source>
        <dbReference type="SAM" id="MobiDB-lite"/>
    </source>
</evidence>
<comment type="catalytic activity">
    <reaction evidence="10 11">
        <text>(2R)-3-phosphoglycerate + NAD(+) = 3-phosphooxypyruvate + NADH + H(+)</text>
        <dbReference type="Rhea" id="RHEA:12641"/>
        <dbReference type="ChEBI" id="CHEBI:15378"/>
        <dbReference type="ChEBI" id="CHEBI:18110"/>
        <dbReference type="ChEBI" id="CHEBI:57540"/>
        <dbReference type="ChEBI" id="CHEBI:57945"/>
        <dbReference type="ChEBI" id="CHEBI:58272"/>
        <dbReference type="EC" id="1.1.1.95"/>
    </reaction>
</comment>
<dbReference type="SUPFAM" id="SSF52283">
    <property type="entry name" value="Formate/glycerate dehydrogenase catalytic domain-like"/>
    <property type="match status" value="1"/>
</dbReference>
<dbReference type="EC" id="1.1.1.95" evidence="11"/>
<dbReference type="Pfam" id="PF02826">
    <property type="entry name" value="2-Hacid_dh_C"/>
    <property type="match status" value="1"/>
</dbReference>
<comment type="similarity">
    <text evidence="3 11">Belongs to the D-isomer specific 2-hydroxyacid dehydrogenase family.</text>
</comment>
<evidence type="ECO:0000256" key="9">
    <source>
        <dbReference type="ARBA" id="ARBA00048126"/>
    </source>
</evidence>
<dbReference type="InterPro" id="IPR036291">
    <property type="entry name" value="NAD(P)-bd_dom_sf"/>
</dbReference>
<dbReference type="SUPFAM" id="SSF55021">
    <property type="entry name" value="ACT-like"/>
    <property type="match status" value="1"/>
</dbReference>
<dbReference type="InterPro" id="IPR006139">
    <property type="entry name" value="D-isomer_2_OHA_DH_cat_dom"/>
</dbReference>
<evidence type="ECO:0000259" key="13">
    <source>
        <dbReference type="PROSITE" id="PS51671"/>
    </source>
</evidence>
<dbReference type="SUPFAM" id="SSF143548">
    <property type="entry name" value="Serine metabolism enzymes domain"/>
    <property type="match status" value="1"/>
</dbReference>
<name>A0A2T5GEW0_HYDSH</name>
<dbReference type="Pfam" id="PF01842">
    <property type="entry name" value="ACT"/>
    <property type="match status" value="1"/>
</dbReference>
<evidence type="ECO:0000313" key="15">
    <source>
        <dbReference type="Proteomes" id="UP000244180"/>
    </source>
</evidence>
<dbReference type="Gene3D" id="3.30.70.260">
    <property type="match status" value="1"/>
</dbReference>
<evidence type="ECO:0000256" key="8">
    <source>
        <dbReference type="ARBA" id="ARBA00023299"/>
    </source>
</evidence>
<keyword evidence="8 11" id="KW-0718">Serine biosynthesis</keyword>
<dbReference type="AlphaFoldDB" id="A0A2T5GEW0"/>
<evidence type="ECO:0000256" key="5">
    <source>
        <dbReference type="ARBA" id="ARBA00022605"/>
    </source>
</evidence>
<dbReference type="FunFam" id="3.40.50.720:FF:000021">
    <property type="entry name" value="D-3-phosphoglycerate dehydrogenase"/>
    <property type="match status" value="1"/>
</dbReference>
<dbReference type="PROSITE" id="PS00671">
    <property type="entry name" value="D_2_HYDROXYACID_DH_3"/>
    <property type="match status" value="1"/>
</dbReference>
<sequence length="572" mass="61148">MTDRLLAGKTATETATERTAAPAPTSPAAGEQAAPSFLTAGARGPYVIAVADPLSDDGLKALLDADDVELLRVDGADEATRREAFARADALLVRSQTKVTRELIADMPKLKVIGRAGVGVDNIDLDAATERGVIVLNAPYGNMIAAAEHTLAMMLALARHIPRAHQSLVAGRWDRKAFLGFELAGKTLGIVGLGRIGQEVAKRAKAFEMRVIAYDPYLTEERARALAVEKVSFETLLAEADIITLHTPLTDETRNLIDAAAIARMKDGVRIVNCARGGLIDERALYDALVSGKVAGAALDVFAEEPPAGNPLLDLPNVVVTPHLGASTVEAQELVARDVAQEVLNVLRGRPFKNSVNFPSLAPDVYARLKDDLALADALGRFVGALIERAPTRLRITYGGAFGPDDEAALTRAVVQGFLKRQLDIHVNFVNALFLAKQRRLAVTAEMTPRTEGFEKLLTVEATDETGASFSAAGTVLNGLGPRIVKVDGFSVDVVPRGPILYVHHHDRPGVIGRVGTLLGRHGVNIATMQVGRRDEGGRAIMMLTVDHPPGPDVLADLERLDDIDRVRALTL</sequence>
<dbReference type="PROSITE" id="PS00065">
    <property type="entry name" value="D_2_HYDROXYACID_DH_1"/>
    <property type="match status" value="1"/>
</dbReference>
<dbReference type="PROSITE" id="PS00670">
    <property type="entry name" value="D_2_HYDROXYACID_DH_2"/>
    <property type="match status" value="1"/>
</dbReference>
<dbReference type="InterPro" id="IPR006140">
    <property type="entry name" value="D-isomer_DH_NAD-bd"/>
</dbReference>
<dbReference type="NCBIfam" id="TIGR01327">
    <property type="entry name" value="PGDH"/>
    <property type="match status" value="1"/>
</dbReference>
<proteinExistence type="inferred from homology"/>
<dbReference type="FunFam" id="3.30.70.260:FF:000008">
    <property type="entry name" value="D-3-phosphoglycerate dehydrogenase, chloroplastic"/>
    <property type="match status" value="1"/>
</dbReference>
<evidence type="ECO:0000256" key="10">
    <source>
        <dbReference type="ARBA" id="ARBA00048731"/>
    </source>
</evidence>
<dbReference type="SUPFAM" id="SSF51735">
    <property type="entry name" value="NAD(P)-binding Rossmann-fold domains"/>
    <property type="match status" value="1"/>
</dbReference>
<dbReference type="PANTHER" id="PTHR42789">
    <property type="entry name" value="D-ISOMER SPECIFIC 2-HYDROXYACID DEHYDROGENASE FAMILY PROTEIN (AFU_ORTHOLOGUE AFUA_6G10090)"/>
    <property type="match status" value="1"/>
</dbReference>
<evidence type="ECO:0000256" key="3">
    <source>
        <dbReference type="ARBA" id="ARBA00005854"/>
    </source>
</evidence>
<dbReference type="InterPro" id="IPR050857">
    <property type="entry name" value="D-2-hydroxyacid_DH"/>
</dbReference>
<dbReference type="Pfam" id="PF00389">
    <property type="entry name" value="2-Hacid_dh"/>
    <property type="match status" value="1"/>
</dbReference>
<reference evidence="14 15" key="1">
    <citation type="submission" date="2017-08" db="EMBL/GenBank/DDBJ databases">
        <title>Burning lignite coal seam in the remote Altai Mountains harbors a hydrogen-driven thermophilic microbial community.</title>
        <authorList>
            <person name="Kadnikov V.V."/>
            <person name="Mardanov A.V."/>
            <person name="Ivasenko D."/>
            <person name="Beletsky A.V."/>
            <person name="Karnachuk O.V."/>
            <person name="Ravin N.V."/>
        </authorList>
    </citation>
    <scope>NUCLEOTIDE SEQUENCE [LARGE SCALE GENOMIC DNA]</scope>
    <source>
        <strain evidence="14">AL33</strain>
    </source>
</reference>
<evidence type="ECO:0000256" key="4">
    <source>
        <dbReference type="ARBA" id="ARBA00021582"/>
    </source>
</evidence>
<protein>
    <recommendedName>
        <fullName evidence="4 11">D-3-phosphoglycerate dehydrogenase</fullName>
        <ecNumber evidence="11">1.1.1.95</ecNumber>
    </recommendedName>
</protein>
<evidence type="ECO:0000256" key="6">
    <source>
        <dbReference type="ARBA" id="ARBA00023002"/>
    </source>
</evidence>
<dbReference type="Proteomes" id="UP000244180">
    <property type="component" value="Unassembled WGS sequence"/>
</dbReference>
<dbReference type="UniPathway" id="UPA00135">
    <property type="reaction ID" value="UER00196"/>
</dbReference>
<feature type="domain" description="ACT" evidence="13">
    <location>
        <begin position="500"/>
        <end position="572"/>
    </location>
</feature>
<dbReference type="Pfam" id="PF19304">
    <property type="entry name" value="PGDH_inter"/>
    <property type="match status" value="1"/>
</dbReference>
<comment type="function">
    <text evidence="1">Catalyzes the reversible oxidation of 3-phospho-D-glycerate to 3-phosphonooxypyruvate, the first step of the phosphorylated L-serine biosynthesis pathway. Also catalyzes the reversible oxidation of 2-hydroxyglutarate to 2-oxoglutarate.</text>
</comment>
<dbReference type="InterPro" id="IPR002912">
    <property type="entry name" value="ACT_dom"/>
</dbReference>
<dbReference type="InterPro" id="IPR045626">
    <property type="entry name" value="PGDH_ASB_dom"/>
</dbReference>
<accession>A0A2T5GEW0</accession>
<dbReference type="CDD" id="cd04902">
    <property type="entry name" value="ACT_3PGDH-xct"/>
    <property type="match status" value="1"/>
</dbReference>
<evidence type="ECO:0000313" key="14">
    <source>
        <dbReference type="EMBL" id="PTQ54719.1"/>
    </source>
</evidence>
<feature type="region of interest" description="Disordered" evidence="12">
    <location>
        <begin position="1"/>
        <end position="32"/>
    </location>
</feature>
<comment type="pathway">
    <text evidence="2 11">Amino-acid biosynthesis; L-serine biosynthesis; L-serine from 3-phospho-D-glycerate: step 1/3.</text>
</comment>
<comment type="catalytic activity">
    <reaction evidence="9">
        <text>(R)-2-hydroxyglutarate + NAD(+) = 2-oxoglutarate + NADH + H(+)</text>
        <dbReference type="Rhea" id="RHEA:49612"/>
        <dbReference type="ChEBI" id="CHEBI:15378"/>
        <dbReference type="ChEBI" id="CHEBI:15801"/>
        <dbReference type="ChEBI" id="CHEBI:16810"/>
        <dbReference type="ChEBI" id="CHEBI:57540"/>
        <dbReference type="ChEBI" id="CHEBI:57945"/>
        <dbReference type="EC" id="1.1.1.399"/>
    </reaction>
</comment>
<evidence type="ECO:0000256" key="1">
    <source>
        <dbReference type="ARBA" id="ARBA00003800"/>
    </source>
</evidence>
<dbReference type="Gene3D" id="3.30.1330.90">
    <property type="entry name" value="D-3-phosphoglycerate dehydrogenase, domain 3"/>
    <property type="match status" value="1"/>
</dbReference>
<dbReference type="PANTHER" id="PTHR42789:SF1">
    <property type="entry name" value="D-ISOMER SPECIFIC 2-HYDROXYACID DEHYDROGENASE FAMILY PROTEIN (AFU_ORTHOLOGUE AFUA_6G10090)"/>
    <property type="match status" value="1"/>
</dbReference>
<dbReference type="InterPro" id="IPR045865">
    <property type="entry name" value="ACT-like_dom_sf"/>
</dbReference>
<keyword evidence="5 11" id="KW-0028">Amino-acid biosynthesis</keyword>
<dbReference type="InterPro" id="IPR029752">
    <property type="entry name" value="D-isomer_DH_CS1"/>
</dbReference>
<dbReference type="EMBL" id="PEBV01000002">
    <property type="protein sequence ID" value="PTQ54719.1"/>
    <property type="molecule type" value="Genomic_DNA"/>
</dbReference>
<dbReference type="CDD" id="cd12173">
    <property type="entry name" value="PGDH_4"/>
    <property type="match status" value="1"/>
</dbReference>
<dbReference type="GO" id="GO:0051287">
    <property type="term" value="F:NAD binding"/>
    <property type="evidence" value="ECO:0007669"/>
    <property type="project" value="UniProtKB-UniRule"/>
</dbReference>
<dbReference type="Gene3D" id="3.40.50.720">
    <property type="entry name" value="NAD(P)-binding Rossmann-like Domain"/>
    <property type="match status" value="2"/>
</dbReference>
<dbReference type="GO" id="GO:0004617">
    <property type="term" value="F:phosphoglycerate dehydrogenase activity"/>
    <property type="evidence" value="ECO:0007669"/>
    <property type="project" value="UniProtKB-UniRule"/>
</dbReference>
<keyword evidence="7 11" id="KW-0520">NAD</keyword>
<gene>
    <name evidence="14" type="ORF">HSCHL_2310</name>
</gene>
<dbReference type="InterPro" id="IPR029753">
    <property type="entry name" value="D-isomer_DH_CS"/>
</dbReference>
<feature type="compositionally biased region" description="Low complexity" evidence="12">
    <location>
        <begin position="10"/>
        <end position="31"/>
    </location>
</feature>
<evidence type="ECO:0000256" key="11">
    <source>
        <dbReference type="RuleBase" id="RU363003"/>
    </source>
</evidence>
<evidence type="ECO:0000256" key="2">
    <source>
        <dbReference type="ARBA" id="ARBA00005216"/>
    </source>
</evidence>
<dbReference type="PROSITE" id="PS51671">
    <property type="entry name" value="ACT"/>
    <property type="match status" value="1"/>
</dbReference>
<comment type="caution">
    <text evidence="14">The sequence shown here is derived from an EMBL/GenBank/DDBJ whole genome shotgun (WGS) entry which is preliminary data.</text>
</comment>
<dbReference type="InterPro" id="IPR006236">
    <property type="entry name" value="PGDH"/>
</dbReference>
<dbReference type="GO" id="GO:0006564">
    <property type="term" value="P:L-serine biosynthetic process"/>
    <property type="evidence" value="ECO:0007669"/>
    <property type="project" value="UniProtKB-UniRule"/>
</dbReference>
<organism evidence="14 15">
    <name type="scientific">Hydrogenibacillus schlegelii</name>
    <name type="common">Bacillus schlegelii</name>
    <dbReference type="NCBI Taxonomy" id="1484"/>
    <lineage>
        <taxon>Bacteria</taxon>
        <taxon>Bacillati</taxon>
        <taxon>Bacillota</taxon>
        <taxon>Bacilli</taxon>
        <taxon>Bacillales</taxon>
        <taxon>Bacillales Family X. Incertae Sedis</taxon>
        <taxon>Hydrogenibacillus</taxon>
    </lineage>
</organism>
<dbReference type="InterPro" id="IPR029009">
    <property type="entry name" value="ASB_dom_sf"/>
</dbReference>
<evidence type="ECO:0000256" key="7">
    <source>
        <dbReference type="ARBA" id="ARBA00023027"/>
    </source>
</evidence>
<keyword evidence="6 11" id="KW-0560">Oxidoreductase</keyword>